<evidence type="ECO:0000313" key="5">
    <source>
        <dbReference type="Proteomes" id="UP000004290"/>
    </source>
</evidence>
<dbReference type="InterPro" id="IPR050065">
    <property type="entry name" value="GlmU-like"/>
</dbReference>
<protein>
    <submittedName>
        <fullName evidence="4">Nucleotidyl transferase</fullName>
    </submittedName>
</protein>
<dbReference type="GO" id="GO:0016779">
    <property type="term" value="F:nucleotidyltransferase activity"/>
    <property type="evidence" value="ECO:0007669"/>
    <property type="project" value="UniProtKB-KW"/>
</dbReference>
<comment type="caution">
    <text evidence="4">The sequence shown here is derived from an EMBL/GenBank/DDBJ whole genome shotgun (WGS) entry which is preliminary data.</text>
</comment>
<dbReference type="SUPFAM" id="SSF53448">
    <property type="entry name" value="Nucleotide-diphospho-sugar transferases"/>
    <property type="match status" value="1"/>
</dbReference>
<gene>
    <name evidence="4" type="ORF">HMPREF9319_0818</name>
</gene>
<dbReference type="HOGENOM" id="CLU_029499_5_0_9"/>
<dbReference type="CDD" id="cd02523">
    <property type="entry name" value="PC_cytidylyltransferase"/>
    <property type="match status" value="1"/>
</dbReference>
<dbReference type="Proteomes" id="UP000004290">
    <property type="component" value="Unassembled WGS sequence"/>
</dbReference>
<dbReference type="RefSeq" id="WP_003064502.1">
    <property type="nucleotide sequence ID" value="NZ_GL397128.1"/>
</dbReference>
<proteinExistence type="predicted"/>
<dbReference type="PANTHER" id="PTHR43584:SF8">
    <property type="entry name" value="N-ACETYLMURAMATE ALPHA-1-PHOSPHATE URIDYLYLTRANSFERASE"/>
    <property type="match status" value="1"/>
</dbReference>
<feature type="domain" description="Nucleotidyl transferase" evidence="3">
    <location>
        <begin position="2"/>
        <end position="123"/>
    </location>
</feature>
<accession>E0PD95</accession>
<evidence type="ECO:0000259" key="3">
    <source>
        <dbReference type="Pfam" id="PF00483"/>
    </source>
</evidence>
<reference evidence="4 5" key="1">
    <citation type="submission" date="2010-07" db="EMBL/GenBank/DDBJ databases">
        <authorList>
            <person name="Muzny D."/>
            <person name="Qin X."/>
            <person name="Deng J."/>
            <person name="Jiang H."/>
            <person name="Liu Y."/>
            <person name="Qu J."/>
            <person name="Song X.-Z."/>
            <person name="Zhang L."/>
            <person name="Thornton R."/>
            <person name="Coyle M."/>
            <person name="Francisco L."/>
            <person name="Jackson L."/>
            <person name="Javaid M."/>
            <person name="Korchina V."/>
            <person name="Kovar C."/>
            <person name="Mata R."/>
            <person name="Mathew T."/>
            <person name="Ngo R."/>
            <person name="Nguyen L."/>
            <person name="Nguyen N."/>
            <person name="Okwuonu G."/>
            <person name="Ongeri F."/>
            <person name="Pham C."/>
            <person name="Simmons D."/>
            <person name="Wilczek-Boney K."/>
            <person name="Hale W."/>
            <person name="Jakkamsetti A."/>
            <person name="Pham P."/>
            <person name="Ruth R."/>
            <person name="San Lucas F."/>
            <person name="Warren J."/>
            <person name="Zhang J."/>
            <person name="Zhao Z."/>
            <person name="Zhou C."/>
            <person name="Zhu D."/>
            <person name="Lee S."/>
            <person name="Bess C."/>
            <person name="Blankenburg K."/>
            <person name="Forbes L."/>
            <person name="Fu Q."/>
            <person name="Gubbala S."/>
            <person name="Hirani K."/>
            <person name="Jayaseelan J.C."/>
            <person name="Lara F."/>
            <person name="Munidasa M."/>
            <person name="Palculict T."/>
            <person name="Patil S."/>
            <person name="Pu L.-L."/>
            <person name="Saada N."/>
            <person name="Tang L."/>
            <person name="Weissenberger G."/>
            <person name="Zhu Y."/>
            <person name="Hemphill L."/>
            <person name="Shang Y."/>
            <person name="Youmans B."/>
            <person name="Ayvaz T."/>
            <person name="Ross M."/>
            <person name="Santibanez J."/>
            <person name="Aqrawi P."/>
            <person name="Gross S."/>
            <person name="Joshi V."/>
            <person name="Fowler G."/>
            <person name="Nazareth L."/>
            <person name="Reid J."/>
            <person name="Worley K."/>
            <person name="Petrosino J."/>
            <person name="Highlander S."/>
            <person name="Gibbs R."/>
        </authorList>
    </citation>
    <scope>NUCLEOTIDE SEQUENCE [LARGE SCALE GENOMIC DNA]</scope>
    <source>
        <strain evidence="4 5">ATCC 700338</strain>
    </source>
</reference>
<dbReference type="Pfam" id="PF00483">
    <property type="entry name" value="NTP_transferase"/>
    <property type="match status" value="1"/>
</dbReference>
<keyword evidence="1 4" id="KW-0808">Transferase</keyword>
<evidence type="ECO:0000256" key="1">
    <source>
        <dbReference type="ARBA" id="ARBA00022679"/>
    </source>
</evidence>
<dbReference type="InterPro" id="IPR005835">
    <property type="entry name" value="NTP_transferase_dom"/>
</dbReference>
<dbReference type="PANTHER" id="PTHR43584">
    <property type="entry name" value="NUCLEOTIDYL TRANSFERASE"/>
    <property type="match status" value="1"/>
</dbReference>
<name>E0PD95_STREI</name>
<dbReference type="EMBL" id="AEEL01000013">
    <property type="protein sequence ID" value="EFM27680.1"/>
    <property type="molecule type" value="Genomic_DNA"/>
</dbReference>
<dbReference type="InterPro" id="IPR029044">
    <property type="entry name" value="Nucleotide-diphossugar_trans"/>
</dbReference>
<dbReference type="Gene3D" id="3.90.550.10">
    <property type="entry name" value="Spore Coat Polysaccharide Biosynthesis Protein SpsA, Chain A"/>
    <property type="match status" value="1"/>
</dbReference>
<dbReference type="AlphaFoldDB" id="E0PD95"/>
<keyword evidence="5" id="KW-1185">Reference proteome</keyword>
<sequence>MKALILAAGLGSRLAPITDTCPKSMVPVNGQPILFKQIENLYENGITDITIVSGYLGQLLKERVLEKYPNITLIHSANYETTNNMYSAYLAKDVMSDSEFLMMNADVFYDASVIKYLLECNYQNAIVTDIGNYMEESMKVVEQQGRLIAISKTISQEEALGASIDVYKFSKEAGQEFFKVCQDYIETKGELKLWSEVALNAILATVPFKACPLQGRWLEIDNHDDLAAAEKLFADL</sequence>
<organism evidence="4 5">
    <name type="scientific">Streptococcus equinus ATCC 700338</name>
    <dbReference type="NCBI Taxonomy" id="864569"/>
    <lineage>
        <taxon>Bacteria</taxon>
        <taxon>Bacillati</taxon>
        <taxon>Bacillota</taxon>
        <taxon>Bacilli</taxon>
        <taxon>Lactobacillales</taxon>
        <taxon>Streptococcaceae</taxon>
        <taxon>Streptococcus</taxon>
    </lineage>
</organism>
<dbReference type="GeneID" id="64018684"/>
<keyword evidence="2" id="KW-0548">Nucleotidyltransferase</keyword>
<evidence type="ECO:0000256" key="2">
    <source>
        <dbReference type="ARBA" id="ARBA00022695"/>
    </source>
</evidence>
<evidence type="ECO:0000313" key="4">
    <source>
        <dbReference type="EMBL" id="EFM27680.1"/>
    </source>
</evidence>